<accession>A0A3A8PNR6</accession>
<dbReference type="InterPro" id="IPR001279">
    <property type="entry name" value="Metallo-B-lactamas"/>
</dbReference>
<dbReference type="Gene3D" id="3.60.15.10">
    <property type="entry name" value="Ribonuclease Z/Hydroxyacylglutathione hydrolase-like"/>
    <property type="match status" value="1"/>
</dbReference>
<name>A0A3A8PNR6_9BACT</name>
<sequence length="291" mass="31145">MRAPCAARQLRPRRTRGGLHILAAKARRRVGPAAGALARLFTVLLSLSLLAALLGAAPNTPPPQFRVTWLGHAGFEVVSPGGTRLLIDPWLKENPRAPAAWKDLAHLAQTPPAAILLTHSHGDHAQDVHALARLSGAPVVGTGETLRWLKVPEAQQLTVNVGGSTRIGDVTVHAVPAMHSCEPDGRPLGYVLVLPGGRSLYHTGDTWLFGDMALVQELLHPDVVLLNVGGGRWGMDPRTAALAVRKYFRPSVIVPMHFGTFEPLATEAEAREVLAADARVRWLTPGIPASL</sequence>
<dbReference type="NCBIfam" id="NF001911">
    <property type="entry name" value="PRK00685.1"/>
    <property type="match status" value="1"/>
</dbReference>
<dbReference type="EMBL" id="RAWB01000166">
    <property type="protein sequence ID" value="RKH58047.1"/>
    <property type="molecule type" value="Genomic_DNA"/>
</dbReference>
<dbReference type="InterPro" id="IPR036866">
    <property type="entry name" value="RibonucZ/Hydroxyglut_hydro"/>
</dbReference>
<comment type="caution">
    <text evidence="2">The sequence shown here is derived from an EMBL/GenBank/DDBJ whole genome shotgun (WGS) entry which is preliminary data.</text>
</comment>
<dbReference type="GO" id="GO:0016787">
    <property type="term" value="F:hydrolase activity"/>
    <property type="evidence" value="ECO:0007669"/>
    <property type="project" value="UniProtKB-KW"/>
</dbReference>
<evidence type="ECO:0000313" key="3">
    <source>
        <dbReference type="Proteomes" id="UP000272888"/>
    </source>
</evidence>
<dbReference type="SMART" id="SM00849">
    <property type="entry name" value="Lactamase_B"/>
    <property type="match status" value="1"/>
</dbReference>
<dbReference type="InterPro" id="IPR050114">
    <property type="entry name" value="UPF0173_UPF0282_UlaG_hydrolase"/>
</dbReference>
<protein>
    <submittedName>
        <fullName evidence="2">Metal-dependent hydrolase</fullName>
    </submittedName>
</protein>
<evidence type="ECO:0000313" key="2">
    <source>
        <dbReference type="EMBL" id="RKH58047.1"/>
    </source>
</evidence>
<reference evidence="3" key="1">
    <citation type="submission" date="2018-09" db="EMBL/GenBank/DDBJ databases">
        <authorList>
            <person name="Livingstone P.G."/>
            <person name="Whitworth D.E."/>
        </authorList>
    </citation>
    <scope>NUCLEOTIDE SEQUENCE [LARGE SCALE GENOMIC DNA]</scope>
    <source>
        <strain evidence="3">CA051B</strain>
    </source>
</reference>
<proteinExistence type="predicted"/>
<dbReference type="PANTHER" id="PTHR43546:SF3">
    <property type="entry name" value="UPF0173 METAL-DEPENDENT HYDROLASE MJ1163"/>
    <property type="match status" value="1"/>
</dbReference>
<feature type="domain" description="Metallo-beta-lactamase" evidence="1">
    <location>
        <begin position="71"/>
        <end position="257"/>
    </location>
</feature>
<organism evidence="2 3">
    <name type="scientific">Corallococcus llansteffanensis</name>
    <dbReference type="NCBI Taxonomy" id="2316731"/>
    <lineage>
        <taxon>Bacteria</taxon>
        <taxon>Pseudomonadati</taxon>
        <taxon>Myxococcota</taxon>
        <taxon>Myxococcia</taxon>
        <taxon>Myxococcales</taxon>
        <taxon>Cystobacterineae</taxon>
        <taxon>Myxococcaceae</taxon>
        <taxon>Corallococcus</taxon>
    </lineage>
</organism>
<gene>
    <name evidence="2" type="ORF">D7V93_17445</name>
</gene>
<keyword evidence="2" id="KW-0378">Hydrolase</keyword>
<dbReference type="PANTHER" id="PTHR43546">
    <property type="entry name" value="UPF0173 METAL-DEPENDENT HYDROLASE MJ1163-RELATED"/>
    <property type="match status" value="1"/>
</dbReference>
<dbReference type="SUPFAM" id="SSF56281">
    <property type="entry name" value="Metallo-hydrolase/oxidoreductase"/>
    <property type="match status" value="1"/>
</dbReference>
<dbReference type="Pfam" id="PF12706">
    <property type="entry name" value="Lactamase_B_2"/>
    <property type="match status" value="1"/>
</dbReference>
<evidence type="ECO:0000259" key="1">
    <source>
        <dbReference type="SMART" id="SM00849"/>
    </source>
</evidence>
<keyword evidence="3" id="KW-1185">Reference proteome</keyword>
<dbReference type="AlphaFoldDB" id="A0A3A8PNR6"/>
<dbReference type="Proteomes" id="UP000272888">
    <property type="component" value="Unassembled WGS sequence"/>
</dbReference>